<evidence type="ECO:0000313" key="3">
    <source>
        <dbReference type="Proteomes" id="UP000284676"/>
    </source>
</evidence>
<sequence length="540" mass="63738">MLKGIPIGREDFKDIIENNYYYIDKTKFIEDLLLDGTHVKLFCRPRRFGKTLNMNTLKYFFDIKNGEENRKLFNGLYIENSPMIKEQGKYPVIFLTLKELKGSNLETIYLQIRTLISDLFNEFKYIRESLDERDLEIFDNIWKRKDEDYSNSLKFLIRCLSEYYNQKVILLIDEYDAPFITAYEFGYYEEILQFFKVFYGGALKSNTNLQMGVLTGIIRVAQAGIFSDLNNFISYTILDSDYSQSFGMVEQEVEEILNYYQVGYEMPEVKRWYDGYTFGKSEIYNPWSILNFVKNKELKSYWINTSSNFMIKELLQHTGAEGLETLEKIFNQENVAVRITDNVRFGNNLSASEVWELMVYSGYLTIKGKQEDGRYLVRIPNMEITNFFKDEFLSIIFGEYRVVDELRDALYDKNLRQLDKSIEKLIIYVMSSYDTSRKYENSYHMLLAGFFYALDGYYTIKSNMETGYGRADIILFPEDKSKAGYILELKRAKSNPEKEAKEALEQIEDKKYHIELERYGVKEIIKIAYVFDGKEVVSSN</sequence>
<organism evidence="2 3">
    <name type="scientific">Fusobacterium mortiferum</name>
    <dbReference type="NCBI Taxonomy" id="850"/>
    <lineage>
        <taxon>Bacteria</taxon>
        <taxon>Fusobacteriati</taxon>
        <taxon>Fusobacteriota</taxon>
        <taxon>Fusobacteriia</taxon>
        <taxon>Fusobacteriales</taxon>
        <taxon>Fusobacteriaceae</taxon>
        <taxon>Fusobacterium</taxon>
    </lineage>
</organism>
<dbReference type="Pfam" id="PF08011">
    <property type="entry name" value="PDDEXK_9"/>
    <property type="match status" value="1"/>
</dbReference>
<dbReference type="PANTHER" id="PTHR34825:SF1">
    <property type="entry name" value="AAA-ATPASE-LIKE DOMAIN-CONTAINING PROTEIN"/>
    <property type="match status" value="1"/>
</dbReference>
<evidence type="ECO:0000259" key="1">
    <source>
        <dbReference type="Pfam" id="PF09820"/>
    </source>
</evidence>
<dbReference type="InterPro" id="IPR018631">
    <property type="entry name" value="AAA-ATPase-like_dom"/>
</dbReference>
<proteinExistence type="predicted"/>
<comment type="caution">
    <text evidence="2">The sequence shown here is derived from an EMBL/GenBank/DDBJ whole genome shotgun (WGS) entry which is preliminary data.</text>
</comment>
<dbReference type="InterPro" id="IPR027417">
    <property type="entry name" value="P-loop_NTPase"/>
</dbReference>
<reference evidence="2 3" key="1">
    <citation type="submission" date="2018-08" db="EMBL/GenBank/DDBJ databases">
        <title>A genome reference for cultivated species of the human gut microbiota.</title>
        <authorList>
            <person name="Zou Y."/>
            <person name="Xue W."/>
            <person name="Luo G."/>
        </authorList>
    </citation>
    <scope>NUCLEOTIDE SEQUENCE [LARGE SCALE GENOMIC DNA]</scope>
    <source>
        <strain evidence="2 3">AM25-1</strain>
    </source>
</reference>
<dbReference type="PANTHER" id="PTHR34825">
    <property type="entry name" value="CONSERVED PROTEIN, WITH A WEAK D-GALACTARATE DEHYDRATASE/ALTRONATE HYDROLASE DOMAIN"/>
    <property type="match status" value="1"/>
</dbReference>
<dbReference type="Pfam" id="PF09820">
    <property type="entry name" value="AAA-ATPase_like"/>
    <property type="match status" value="1"/>
</dbReference>
<dbReference type="Gene3D" id="3.40.50.300">
    <property type="entry name" value="P-loop containing nucleotide triphosphate hydrolases"/>
    <property type="match status" value="1"/>
</dbReference>
<dbReference type="InterPro" id="IPR012547">
    <property type="entry name" value="PDDEXK_9"/>
</dbReference>
<dbReference type="EMBL" id="QRHL01000002">
    <property type="protein sequence ID" value="RHF74407.1"/>
    <property type="molecule type" value="Genomic_DNA"/>
</dbReference>
<dbReference type="AlphaFoldDB" id="A0A414Q0W8"/>
<dbReference type="RefSeq" id="WP_118127446.1">
    <property type="nucleotide sequence ID" value="NZ_JADYUV010000006.1"/>
</dbReference>
<name>A0A414Q0W8_FUSMR</name>
<accession>A0A414Q0W8</accession>
<dbReference type="Proteomes" id="UP000284676">
    <property type="component" value="Unassembled WGS sequence"/>
</dbReference>
<gene>
    <name evidence="2" type="ORF">DW663_02780</name>
</gene>
<evidence type="ECO:0000313" key="2">
    <source>
        <dbReference type="EMBL" id="RHF74407.1"/>
    </source>
</evidence>
<feature type="domain" description="AAA-ATPase-like" evidence="1">
    <location>
        <begin position="6"/>
        <end position="226"/>
    </location>
</feature>
<protein>
    <recommendedName>
        <fullName evidence="1">AAA-ATPase-like domain-containing protein</fullName>
    </recommendedName>
</protein>
<dbReference type="SUPFAM" id="SSF52540">
    <property type="entry name" value="P-loop containing nucleoside triphosphate hydrolases"/>
    <property type="match status" value="1"/>
</dbReference>